<keyword evidence="3" id="KW-0813">Transport</keyword>
<gene>
    <name evidence="9" type="ORF">LNV07_16310</name>
</gene>
<dbReference type="SUPFAM" id="SSF111369">
    <property type="entry name" value="HlyD-like secretion proteins"/>
    <property type="match status" value="1"/>
</dbReference>
<protein>
    <submittedName>
        <fullName evidence="9">Efflux RND transporter periplasmic adaptor subunit</fullName>
    </submittedName>
</protein>
<evidence type="ECO:0000256" key="3">
    <source>
        <dbReference type="ARBA" id="ARBA00022448"/>
    </source>
</evidence>
<dbReference type="InterPro" id="IPR006143">
    <property type="entry name" value="RND_pump_MFP"/>
</dbReference>
<accession>A0ABT2YHV9</accession>
<evidence type="ECO:0000259" key="7">
    <source>
        <dbReference type="Pfam" id="PF25954"/>
    </source>
</evidence>
<dbReference type="Gene3D" id="2.40.30.170">
    <property type="match status" value="1"/>
</dbReference>
<feature type="domain" description="Multidrug resistance protein MdtA-like C-terminal permuted SH3" evidence="8">
    <location>
        <begin position="303"/>
        <end position="359"/>
    </location>
</feature>
<comment type="similarity">
    <text evidence="2">Belongs to the membrane fusion protein (MFP) (TC 8.A.1) family.</text>
</comment>
<keyword evidence="4" id="KW-0732">Signal</keyword>
<feature type="signal peptide" evidence="4">
    <location>
        <begin position="1"/>
        <end position="28"/>
    </location>
</feature>
<dbReference type="Pfam" id="PF25876">
    <property type="entry name" value="HH_MFP_RND"/>
    <property type="match status" value="1"/>
</dbReference>
<dbReference type="Pfam" id="PF25954">
    <property type="entry name" value="Beta-barrel_RND_2"/>
    <property type="match status" value="1"/>
</dbReference>
<dbReference type="InterPro" id="IPR058625">
    <property type="entry name" value="MdtA-like_BSH"/>
</dbReference>
<dbReference type="Gene3D" id="2.40.420.20">
    <property type="match status" value="1"/>
</dbReference>
<comment type="subcellular location">
    <subcellularLocation>
        <location evidence="1">Cell envelope</location>
    </subcellularLocation>
</comment>
<evidence type="ECO:0000259" key="6">
    <source>
        <dbReference type="Pfam" id="PF25917"/>
    </source>
</evidence>
<feature type="domain" description="Multidrug resistance protein MdtA-like alpha-helical hairpin" evidence="5">
    <location>
        <begin position="107"/>
        <end position="167"/>
    </location>
</feature>
<reference evidence="9 10" key="1">
    <citation type="submission" date="2021-11" db="EMBL/GenBank/DDBJ databases">
        <authorList>
            <person name="Liang Q."/>
            <person name="Mou H."/>
            <person name="Liu Z."/>
        </authorList>
    </citation>
    <scope>NUCLEOTIDE SEQUENCE [LARGE SCALE GENOMIC DNA]</scope>
    <source>
        <strain evidence="9 10">CHU3</strain>
    </source>
</reference>
<dbReference type="PANTHER" id="PTHR30469:SF18">
    <property type="entry name" value="RESISTANCE-NODULATION-CELL DIVISION (RND) EFFLUX MEMBRANE FUSION PROTEIN-RELATED"/>
    <property type="match status" value="1"/>
</dbReference>
<dbReference type="InterPro" id="IPR058624">
    <property type="entry name" value="MdtA-like_HH"/>
</dbReference>
<comment type="caution">
    <text evidence="9">The sequence shown here is derived from an EMBL/GenBank/DDBJ whole genome shotgun (WGS) entry which is preliminary data.</text>
</comment>
<feature type="domain" description="Multidrug resistance protein MdtA-like barrel-sandwich hybrid" evidence="6">
    <location>
        <begin position="62"/>
        <end position="195"/>
    </location>
</feature>
<evidence type="ECO:0000313" key="9">
    <source>
        <dbReference type="EMBL" id="MCV2369644.1"/>
    </source>
</evidence>
<dbReference type="InterPro" id="IPR058627">
    <property type="entry name" value="MdtA-like_C"/>
</dbReference>
<dbReference type="Pfam" id="PF25967">
    <property type="entry name" value="RND-MFP_C"/>
    <property type="match status" value="1"/>
</dbReference>
<evidence type="ECO:0000313" key="10">
    <source>
        <dbReference type="Proteomes" id="UP001209701"/>
    </source>
</evidence>
<dbReference type="RefSeq" id="WP_263572227.1">
    <property type="nucleotide sequence ID" value="NZ_JAJIRN010000007.1"/>
</dbReference>
<evidence type="ECO:0000259" key="8">
    <source>
        <dbReference type="Pfam" id="PF25967"/>
    </source>
</evidence>
<dbReference type="PANTHER" id="PTHR30469">
    <property type="entry name" value="MULTIDRUG RESISTANCE PROTEIN MDTA"/>
    <property type="match status" value="1"/>
</dbReference>
<evidence type="ECO:0000259" key="5">
    <source>
        <dbReference type="Pfam" id="PF25876"/>
    </source>
</evidence>
<dbReference type="InterPro" id="IPR058792">
    <property type="entry name" value="Beta-barrel_RND_2"/>
</dbReference>
<proteinExistence type="inferred from homology"/>
<feature type="chain" id="PRO_5047018897" evidence="4">
    <location>
        <begin position="29"/>
        <end position="367"/>
    </location>
</feature>
<keyword evidence="10" id="KW-1185">Reference proteome</keyword>
<dbReference type="EMBL" id="JAJIRN010000007">
    <property type="protein sequence ID" value="MCV2369644.1"/>
    <property type="molecule type" value="Genomic_DNA"/>
</dbReference>
<evidence type="ECO:0000256" key="1">
    <source>
        <dbReference type="ARBA" id="ARBA00004196"/>
    </source>
</evidence>
<dbReference type="Proteomes" id="UP001209701">
    <property type="component" value="Unassembled WGS sequence"/>
</dbReference>
<dbReference type="Gene3D" id="2.40.50.100">
    <property type="match status" value="1"/>
</dbReference>
<dbReference type="Pfam" id="PF25917">
    <property type="entry name" value="BSH_RND"/>
    <property type="match status" value="1"/>
</dbReference>
<dbReference type="Gene3D" id="1.10.287.470">
    <property type="entry name" value="Helix hairpin bin"/>
    <property type="match status" value="1"/>
</dbReference>
<dbReference type="NCBIfam" id="TIGR01730">
    <property type="entry name" value="RND_mfp"/>
    <property type="match status" value="1"/>
</dbReference>
<name>A0ABT2YHV9_9BURK</name>
<sequence>MSHSRYASNFLHRMLLGLALLFAMTAQAQTQAQTPALAGLTVQPAAKLQSASFDAVVEAVRQTVVAAQVSGAIQQLEVKAGDRVKVGQVLLRIDDRAAAQTADAAVAQGEALRAALHLATREFERQQLLFKQQFISQAALDQAESQFKASQAQMKAQLAQLAVARTQTGLHVVRSPYAGVVAELPVAVGDMALPGRPLLTLYDPAALRVSAHLPQSAATALRPDSVLAIEIPGLPGGAKQRLTPSLVQLLPSVDAATHTMELRLDLPAGIGGVSPGMFARVWVGDRLGAELSASDSSPSSGAALWVPRTALIRRAELDALYVLDKTGKPLLRQVRLGATQGERVEVLSGLSAGERIATDPAAAARVR</sequence>
<organism evidence="9 10">
    <name type="scientific">Roseateles oligotrophus</name>
    <dbReference type="NCBI Taxonomy" id="1769250"/>
    <lineage>
        <taxon>Bacteria</taxon>
        <taxon>Pseudomonadati</taxon>
        <taxon>Pseudomonadota</taxon>
        <taxon>Betaproteobacteria</taxon>
        <taxon>Burkholderiales</taxon>
        <taxon>Sphaerotilaceae</taxon>
        <taxon>Roseateles</taxon>
    </lineage>
</organism>
<evidence type="ECO:0000256" key="4">
    <source>
        <dbReference type="SAM" id="SignalP"/>
    </source>
</evidence>
<feature type="domain" description="CusB-like beta-barrel" evidence="7">
    <location>
        <begin position="209"/>
        <end position="282"/>
    </location>
</feature>
<evidence type="ECO:0000256" key="2">
    <source>
        <dbReference type="ARBA" id="ARBA00009477"/>
    </source>
</evidence>